<comment type="caution">
    <text evidence="1">The sequence shown here is derived from an EMBL/GenBank/DDBJ whole genome shotgun (WGS) entry which is preliminary data.</text>
</comment>
<name>A0A645IKR2_9ZZZZ</name>
<sequence>MRRAFIEALHSYKTKRGLNLLWDDLPGSFVIFESKRNIVIDNRGDKLVVRVLKNHTAFASQLPYPVFIARIDPGYGQLSVLKPEQRVEVLHKR</sequence>
<evidence type="ECO:0000313" key="1">
    <source>
        <dbReference type="EMBL" id="MPN51442.1"/>
    </source>
</evidence>
<dbReference type="AlphaFoldDB" id="A0A645IKR2"/>
<accession>A0A645IKR2</accession>
<dbReference type="EMBL" id="VSSQ01116571">
    <property type="protein sequence ID" value="MPN51442.1"/>
    <property type="molecule type" value="Genomic_DNA"/>
</dbReference>
<proteinExistence type="predicted"/>
<organism evidence="1">
    <name type="scientific">bioreactor metagenome</name>
    <dbReference type="NCBI Taxonomy" id="1076179"/>
    <lineage>
        <taxon>unclassified sequences</taxon>
        <taxon>metagenomes</taxon>
        <taxon>ecological metagenomes</taxon>
    </lineage>
</organism>
<reference evidence="1" key="1">
    <citation type="submission" date="2019-08" db="EMBL/GenBank/DDBJ databases">
        <authorList>
            <person name="Kucharzyk K."/>
            <person name="Murdoch R.W."/>
            <person name="Higgins S."/>
            <person name="Loffler F."/>
        </authorList>
    </citation>
    <scope>NUCLEOTIDE SEQUENCE</scope>
</reference>
<gene>
    <name evidence="1" type="ORF">SDC9_199088</name>
</gene>
<protein>
    <submittedName>
        <fullName evidence="1">Uncharacterized protein</fullName>
    </submittedName>
</protein>